<gene>
    <name evidence="1" type="ORF">SCALOS_LOCUS3793</name>
</gene>
<comment type="caution">
    <text evidence="1">The sequence shown here is derived from an EMBL/GenBank/DDBJ whole genome shotgun (WGS) entry which is preliminary data.</text>
</comment>
<name>A0ACA9LAF6_9GLOM</name>
<keyword evidence="2" id="KW-1185">Reference proteome</keyword>
<dbReference type="EMBL" id="CAJVPM010004532">
    <property type="protein sequence ID" value="CAG8514314.1"/>
    <property type="molecule type" value="Genomic_DNA"/>
</dbReference>
<reference evidence="1" key="1">
    <citation type="submission" date="2021-06" db="EMBL/GenBank/DDBJ databases">
        <authorList>
            <person name="Kallberg Y."/>
            <person name="Tangrot J."/>
            <person name="Rosling A."/>
        </authorList>
    </citation>
    <scope>NUCLEOTIDE SEQUENCE</scope>
    <source>
        <strain evidence="1">AU212A</strain>
    </source>
</reference>
<dbReference type="Proteomes" id="UP000789860">
    <property type="component" value="Unassembled WGS sequence"/>
</dbReference>
<evidence type="ECO:0000313" key="1">
    <source>
        <dbReference type="EMBL" id="CAG8514314.1"/>
    </source>
</evidence>
<evidence type="ECO:0000313" key="2">
    <source>
        <dbReference type="Proteomes" id="UP000789860"/>
    </source>
</evidence>
<protein>
    <submittedName>
        <fullName evidence="1">8732_t:CDS:1</fullName>
    </submittedName>
</protein>
<feature type="non-terminal residue" evidence="1">
    <location>
        <position position="1"/>
    </location>
</feature>
<organism evidence="1 2">
    <name type="scientific">Scutellospora calospora</name>
    <dbReference type="NCBI Taxonomy" id="85575"/>
    <lineage>
        <taxon>Eukaryota</taxon>
        <taxon>Fungi</taxon>
        <taxon>Fungi incertae sedis</taxon>
        <taxon>Mucoromycota</taxon>
        <taxon>Glomeromycotina</taxon>
        <taxon>Glomeromycetes</taxon>
        <taxon>Diversisporales</taxon>
        <taxon>Gigasporaceae</taxon>
        <taxon>Scutellospora</taxon>
    </lineage>
</organism>
<accession>A0ACA9LAF6</accession>
<proteinExistence type="predicted"/>
<sequence>NERKKRKSKEEKRLNNAINSITGMDLNDSECDDESDNDIKKE</sequence>